<organism evidence="2 3">
    <name type="scientific">Neogemmobacter tilapiae</name>
    <dbReference type="NCBI Taxonomy" id="875041"/>
    <lineage>
        <taxon>Bacteria</taxon>
        <taxon>Pseudomonadati</taxon>
        <taxon>Pseudomonadota</taxon>
        <taxon>Alphaproteobacteria</taxon>
        <taxon>Rhodobacterales</taxon>
        <taxon>Paracoccaceae</taxon>
        <taxon>Neogemmobacter</taxon>
    </lineage>
</organism>
<proteinExistence type="predicted"/>
<keyword evidence="3" id="KW-1185">Reference proteome</keyword>
<name>A0A918WRC5_9RHOB</name>
<evidence type="ECO:0000313" key="2">
    <source>
        <dbReference type="EMBL" id="GHC67154.1"/>
    </source>
</evidence>
<gene>
    <name evidence="2" type="ORF">GCM10007315_35220</name>
</gene>
<sequence length="83" mass="8692">MHLPVLQGLRQTFDLQMILAGVDGTRHVDGQQKGRFTGHSGQGAQGQKGGKGAHGPDWGGRGFRSSGLKGPGMARAAPTMVKR</sequence>
<feature type="compositionally biased region" description="Gly residues" evidence="1">
    <location>
        <begin position="40"/>
        <end position="62"/>
    </location>
</feature>
<comment type="caution">
    <text evidence="2">The sequence shown here is derived from an EMBL/GenBank/DDBJ whole genome shotgun (WGS) entry which is preliminary data.</text>
</comment>
<dbReference type="EMBL" id="BMYJ01000015">
    <property type="protein sequence ID" value="GHC67154.1"/>
    <property type="molecule type" value="Genomic_DNA"/>
</dbReference>
<evidence type="ECO:0000313" key="3">
    <source>
        <dbReference type="Proteomes" id="UP000638981"/>
    </source>
</evidence>
<reference evidence="2" key="2">
    <citation type="submission" date="2020-09" db="EMBL/GenBank/DDBJ databases">
        <authorList>
            <person name="Sun Q."/>
            <person name="Kim S."/>
        </authorList>
    </citation>
    <scope>NUCLEOTIDE SEQUENCE</scope>
    <source>
        <strain evidence="2">KCTC 23310</strain>
    </source>
</reference>
<dbReference type="AlphaFoldDB" id="A0A918WRC5"/>
<accession>A0A918WRC5</accession>
<reference evidence="2" key="1">
    <citation type="journal article" date="2014" name="Int. J. Syst. Evol. Microbiol.">
        <title>Complete genome sequence of Corynebacterium casei LMG S-19264T (=DSM 44701T), isolated from a smear-ripened cheese.</title>
        <authorList>
            <consortium name="US DOE Joint Genome Institute (JGI-PGF)"/>
            <person name="Walter F."/>
            <person name="Albersmeier A."/>
            <person name="Kalinowski J."/>
            <person name="Ruckert C."/>
        </authorList>
    </citation>
    <scope>NUCLEOTIDE SEQUENCE</scope>
    <source>
        <strain evidence="2">KCTC 23310</strain>
    </source>
</reference>
<feature type="region of interest" description="Disordered" evidence="1">
    <location>
        <begin position="26"/>
        <end position="83"/>
    </location>
</feature>
<dbReference type="Proteomes" id="UP000638981">
    <property type="component" value="Unassembled WGS sequence"/>
</dbReference>
<evidence type="ECO:0000256" key="1">
    <source>
        <dbReference type="SAM" id="MobiDB-lite"/>
    </source>
</evidence>
<protein>
    <submittedName>
        <fullName evidence="2">Uncharacterized protein</fullName>
    </submittedName>
</protein>